<gene>
    <name evidence="1" type="ORF">B0T11DRAFT_279880</name>
</gene>
<proteinExistence type="predicted"/>
<accession>A0A8K0TFT8</accession>
<protein>
    <submittedName>
        <fullName evidence="1">Uncharacterized protein</fullName>
    </submittedName>
</protein>
<dbReference type="AlphaFoldDB" id="A0A8K0TFT8"/>
<comment type="caution">
    <text evidence="1">The sequence shown here is derived from an EMBL/GenBank/DDBJ whole genome shotgun (WGS) entry which is preliminary data.</text>
</comment>
<organism evidence="1 2">
    <name type="scientific">Plectosphaerella cucumerina</name>
    <dbReference type="NCBI Taxonomy" id="40658"/>
    <lineage>
        <taxon>Eukaryota</taxon>
        <taxon>Fungi</taxon>
        <taxon>Dikarya</taxon>
        <taxon>Ascomycota</taxon>
        <taxon>Pezizomycotina</taxon>
        <taxon>Sordariomycetes</taxon>
        <taxon>Hypocreomycetidae</taxon>
        <taxon>Glomerellales</taxon>
        <taxon>Plectosphaerellaceae</taxon>
        <taxon>Plectosphaerella</taxon>
    </lineage>
</organism>
<dbReference type="Proteomes" id="UP000813385">
    <property type="component" value="Unassembled WGS sequence"/>
</dbReference>
<dbReference type="OrthoDB" id="5596743at2759"/>
<evidence type="ECO:0000313" key="2">
    <source>
        <dbReference type="Proteomes" id="UP000813385"/>
    </source>
</evidence>
<dbReference type="EMBL" id="JAGPXD010000003">
    <property type="protein sequence ID" value="KAH7361952.1"/>
    <property type="molecule type" value="Genomic_DNA"/>
</dbReference>
<name>A0A8K0TFT8_9PEZI</name>
<reference evidence="1" key="1">
    <citation type="journal article" date="2021" name="Nat. Commun.">
        <title>Genetic determinants of endophytism in the Arabidopsis root mycobiome.</title>
        <authorList>
            <person name="Mesny F."/>
            <person name="Miyauchi S."/>
            <person name="Thiergart T."/>
            <person name="Pickel B."/>
            <person name="Atanasova L."/>
            <person name="Karlsson M."/>
            <person name="Huettel B."/>
            <person name="Barry K.W."/>
            <person name="Haridas S."/>
            <person name="Chen C."/>
            <person name="Bauer D."/>
            <person name="Andreopoulos W."/>
            <person name="Pangilinan J."/>
            <person name="LaButti K."/>
            <person name="Riley R."/>
            <person name="Lipzen A."/>
            <person name="Clum A."/>
            <person name="Drula E."/>
            <person name="Henrissat B."/>
            <person name="Kohler A."/>
            <person name="Grigoriev I.V."/>
            <person name="Martin F.M."/>
            <person name="Hacquard S."/>
        </authorList>
    </citation>
    <scope>NUCLEOTIDE SEQUENCE</scope>
    <source>
        <strain evidence="1">MPI-CAGE-AT-0016</strain>
    </source>
</reference>
<sequence>MIPMPAPTHRTILTSSSTSTEFSTILSTSTATVDVTVDNSITQTAVVTVLETPTVVVSVTSTVYLPIGGTTVLKRAETALPAYASPCSEAVRYSSACSCISVLPTTTTLTASTATVTLPTTIWATETNTNTITQDVLVTVPATTTVIASTTTVTSVVATQTVTPFYLTISDRYGTFYIYAVANNELGLVTNNPANALRFELASDGTVWAGGRTLVRYPSPGPQYVRLATPNRLNGPLFTQFRCGINNGQTLSCSVANNPANTWATQLFTSNGQTVRFSGAGFFHATPQEYAANPNPFAQFPLPTGEVQGVAGSGSLKDTSAAEGTSINMWLGSVFS</sequence>
<evidence type="ECO:0000313" key="1">
    <source>
        <dbReference type="EMBL" id="KAH7361952.1"/>
    </source>
</evidence>
<keyword evidence="2" id="KW-1185">Reference proteome</keyword>